<dbReference type="Proteomes" id="UP000823775">
    <property type="component" value="Unassembled WGS sequence"/>
</dbReference>
<gene>
    <name evidence="1" type="ORF">HAX54_040576</name>
</gene>
<accession>A0ABS8VRU2</accession>
<protein>
    <submittedName>
        <fullName evidence="1">Uncharacterized protein</fullName>
    </submittedName>
</protein>
<keyword evidence="2" id="KW-1185">Reference proteome</keyword>
<organism evidence="1 2">
    <name type="scientific">Datura stramonium</name>
    <name type="common">Jimsonweed</name>
    <name type="synonym">Common thornapple</name>
    <dbReference type="NCBI Taxonomy" id="4076"/>
    <lineage>
        <taxon>Eukaryota</taxon>
        <taxon>Viridiplantae</taxon>
        <taxon>Streptophyta</taxon>
        <taxon>Embryophyta</taxon>
        <taxon>Tracheophyta</taxon>
        <taxon>Spermatophyta</taxon>
        <taxon>Magnoliopsida</taxon>
        <taxon>eudicotyledons</taxon>
        <taxon>Gunneridae</taxon>
        <taxon>Pentapetalae</taxon>
        <taxon>asterids</taxon>
        <taxon>lamiids</taxon>
        <taxon>Solanales</taxon>
        <taxon>Solanaceae</taxon>
        <taxon>Solanoideae</taxon>
        <taxon>Datureae</taxon>
        <taxon>Datura</taxon>
    </lineage>
</organism>
<evidence type="ECO:0000313" key="1">
    <source>
        <dbReference type="EMBL" id="MCE0482138.1"/>
    </source>
</evidence>
<name>A0ABS8VRU2_DATST</name>
<evidence type="ECO:0000313" key="2">
    <source>
        <dbReference type="Proteomes" id="UP000823775"/>
    </source>
</evidence>
<dbReference type="EMBL" id="JACEIK010005747">
    <property type="protein sequence ID" value="MCE0482138.1"/>
    <property type="molecule type" value="Genomic_DNA"/>
</dbReference>
<reference evidence="1 2" key="1">
    <citation type="journal article" date="2021" name="BMC Genomics">
        <title>Datura genome reveals duplications of psychoactive alkaloid biosynthetic genes and high mutation rate following tissue culture.</title>
        <authorList>
            <person name="Rajewski A."/>
            <person name="Carter-House D."/>
            <person name="Stajich J."/>
            <person name="Litt A."/>
        </authorList>
    </citation>
    <scope>NUCLEOTIDE SEQUENCE [LARGE SCALE GENOMIC DNA]</scope>
    <source>
        <strain evidence="1">AR-01</strain>
    </source>
</reference>
<sequence>MNRTIKTTDDSGSYHMDFQAFNGANFDFAAYLSKLKKVPNRRWNEISGFKKYILRAPTHDFPENNLLDKFYTGLDSLAQSVANTAANSYFMDKTFARITIILNKITKYNQARHAGDNGVGVPIGAPSINHMIKENQERDK</sequence>
<comment type="caution">
    <text evidence="1">The sequence shown here is derived from an EMBL/GenBank/DDBJ whole genome shotgun (WGS) entry which is preliminary data.</text>
</comment>
<proteinExistence type="predicted"/>